<dbReference type="Pfam" id="PF21534">
    <property type="entry name" value="Rost"/>
    <property type="match status" value="1"/>
</dbReference>
<accession>A0A0P9A3A1</accession>
<organism evidence="2 3">
    <name type="scientific">Drosophila ananassae</name>
    <name type="common">Fruit fly</name>
    <dbReference type="NCBI Taxonomy" id="7217"/>
    <lineage>
        <taxon>Eukaryota</taxon>
        <taxon>Metazoa</taxon>
        <taxon>Ecdysozoa</taxon>
        <taxon>Arthropoda</taxon>
        <taxon>Hexapoda</taxon>
        <taxon>Insecta</taxon>
        <taxon>Pterygota</taxon>
        <taxon>Neoptera</taxon>
        <taxon>Endopterygota</taxon>
        <taxon>Diptera</taxon>
        <taxon>Brachycera</taxon>
        <taxon>Muscomorpha</taxon>
        <taxon>Ephydroidea</taxon>
        <taxon>Drosophilidae</taxon>
        <taxon>Drosophila</taxon>
        <taxon>Sophophora</taxon>
    </lineage>
</organism>
<dbReference type="KEGG" id="dan:26513986"/>
<keyword evidence="1" id="KW-0472">Membrane</keyword>
<dbReference type="GeneID" id="26513986"/>
<dbReference type="Proteomes" id="UP000007801">
    <property type="component" value="Unassembled WGS sequence"/>
</dbReference>
<evidence type="ECO:0000313" key="2">
    <source>
        <dbReference type="EMBL" id="KPU73008.1"/>
    </source>
</evidence>
<dbReference type="EMBL" id="CH902620">
    <property type="protein sequence ID" value="KPU73008.1"/>
    <property type="molecule type" value="Genomic_DNA"/>
</dbReference>
<dbReference type="STRING" id="7217.A0A0P9A3A1"/>
<gene>
    <name evidence="2" type="primary">Dana\GF26577</name>
    <name evidence="2" type="ORF">GF26577</name>
</gene>
<dbReference type="OrthoDB" id="419711at2759"/>
<dbReference type="PANTHER" id="PTHR12242">
    <property type="entry name" value="OS02G0130600 PROTEIN-RELATED"/>
    <property type="match status" value="1"/>
</dbReference>
<evidence type="ECO:0000256" key="1">
    <source>
        <dbReference type="SAM" id="Phobius"/>
    </source>
</evidence>
<feature type="transmembrane region" description="Helical" evidence="1">
    <location>
        <begin position="188"/>
        <end position="211"/>
    </location>
</feature>
<sequence>MANTETPIYSSPKPEALSFKDEFHMRRFCLDHEKPLEFLYSQWQSKPKSLVFLIYRWLFAGFFLAGVISCIYLFFWHGHWFVYFTNWGFLMCGITSATSAILLTFYHCSSDFWLPPIPVIKFYWACYWITTVVEFFIGIIYWAVVFPFRETHTHNKDALGGVYLVWTHGLPTIVFTIDHFLVAQPARFLHFIYPIGFCVLYTVFTIVYFFLGGLDANGRSYIYQVLNYEKPLIAAASVILSHMLVILLSSLQYGVYRLRTCCARKYFNDR</sequence>
<proteinExistence type="predicted"/>
<feature type="transmembrane region" description="Helical" evidence="1">
    <location>
        <begin position="163"/>
        <end position="181"/>
    </location>
</feature>
<feature type="transmembrane region" description="Helical" evidence="1">
    <location>
        <begin position="87"/>
        <end position="108"/>
    </location>
</feature>
<dbReference type="AlphaFoldDB" id="A0A0P9A3A1"/>
<protein>
    <submittedName>
        <fullName evidence="2">Uncharacterized protein, isoform A</fullName>
    </submittedName>
</protein>
<keyword evidence="3" id="KW-1185">Reference proteome</keyword>
<feature type="transmembrane region" description="Helical" evidence="1">
    <location>
        <begin position="53"/>
        <end position="75"/>
    </location>
</feature>
<dbReference type="InParanoid" id="A0A0P9A3A1"/>
<name>A0A0P9A3A1_DROAN</name>
<keyword evidence="1" id="KW-1133">Transmembrane helix</keyword>
<feature type="transmembrane region" description="Helical" evidence="1">
    <location>
        <begin position="231"/>
        <end position="256"/>
    </location>
</feature>
<dbReference type="GO" id="GO:0016020">
    <property type="term" value="C:membrane"/>
    <property type="evidence" value="ECO:0007669"/>
    <property type="project" value="TreeGrafter"/>
</dbReference>
<dbReference type="PANTHER" id="PTHR12242:SF46">
    <property type="entry name" value="IP08657P-RELATED"/>
    <property type="match status" value="1"/>
</dbReference>
<evidence type="ECO:0000313" key="3">
    <source>
        <dbReference type="Proteomes" id="UP000007801"/>
    </source>
</evidence>
<reference evidence="2 3" key="1">
    <citation type="journal article" date="2007" name="Nature">
        <title>Evolution of genes and genomes on the Drosophila phylogeny.</title>
        <authorList>
            <consortium name="Drosophila 12 Genomes Consortium"/>
            <person name="Clark A.G."/>
            <person name="Eisen M.B."/>
            <person name="Smith D.R."/>
            <person name="Bergman C.M."/>
            <person name="Oliver B."/>
            <person name="Markow T.A."/>
            <person name="Kaufman T.C."/>
            <person name="Kellis M."/>
            <person name="Gelbart W."/>
            <person name="Iyer V.N."/>
            <person name="Pollard D.A."/>
            <person name="Sackton T.B."/>
            <person name="Larracuente A.M."/>
            <person name="Singh N.D."/>
            <person name="Abad J.P."/>
            <person name="Abt D.N."/>
            <person name="Adryan B."/>
            <person name="Aguade M."/>
            <person name="Akashi H."/>
            <person name="Anderson W.W."/>
            <person name="Aquadro C.F."/>
            <person name="Ardell D.H."/>
            <person name="Arguello R."/>
            <person name="Artieri C.G."/>
            <person name="Barbash D.A."/>
            <person name="Barker D."/>
            <person name="Barsanti P."/>
            <person name="Batterham P."/>
            <person name="Batzoglou S."/>
            <person name="Begun D."/>
            <person name="Bhutkar A."/>
            <person name="Blanco E."/>
            <person name="Bosak S.A."/>
            <person name="Bradley R.K."/>
            <person name="Brand A.D."/>
            <person name="Brent M.R."/>
            <person name="Brooks A.N."/>
            <person name="Brown R.H."/>
            <person name="Butlin R.K."/>
            <person name="Caggese C."/>
            <person name="Calvi B.R."/>
            <person name="Bernardo de Carvalho A."/>
            <person name="Caspi A."/>
            <person name="Castrezana S."/>
            <person name="Celniker S.E."/>
            <person name="Chang J.L."/>
            <person name="Chapple C."/>
            <person name="Chatterji S."/>
            <person name="Chinwalla A."/>
            <person name="Civetta A."/>
            <person name="Clifton S.W."/>
            <person name="Comeron J.M."/>
            <person name="Costello J.C."/>
            <person name="Coyne J.A."/>
            <person name="Daub J."/>
            <person name="David R.G."/>
            <person name="Delcher A.L."/>
            <person name="Delehaunty K."/>
            <person name="Do C.B."/>
            <person name="Ebling H."/>
            <person name="Edwards K."/>
            <person name="Eickbush T."/>
            <person name="Evans J.D."/>
            <person name="Filipski A."/>
            <person name="Findeiss S."/>
            <person name="Freyhult E."/>
            <person name="Fulton L."/>
            <person name="Fulton R."/>
            <person name="Garcia A.C."/>
            <person name="Gardiner A."/>
            <person name="Garfield D.A."/>
            <person name="Garvin B.E."/>
            <person name="Gibson G."/>
            <person name="Gilbert D."/>
            <person name="Gnerre S."/>
            <person name="Godfrey J."/>
            <person name="Good R."/>
            <person name="Gotea V."/>
            <person name="Gravely B."/>
            <person name="Greenberg A.J."/>
            <person name="Griffiths-Jones S."/>
            <person name="Gross S."/>
            <person name="Guigo R."/>
            <person name="Gustafson E.A."/>
            <person name="Haerty W."/>
            <person name="Hahn M.W."/>
            <person name="Halligan D.L."/>
            <person name="Halpern A.L."/>
            <person name="Halter G.M."/>
            <person name="Han M.V."/>
            <person name="Heger A."/>
            <person name="Hillier L."/>
            <person name="Hinrichs A.S."/>
            <person name="Holmes I."/>
            <person name="Hoskins R.A."/>
            <person name="Hubisz M.J."/>
            <person name="Hultmark D."/>
            <person name="Huntley M.A."/>
            <person name="Jaffe D.B."/>
            <person name="Jagadeeshan S."/>
            <person name="Jeck W.R."/>
            <person name="Johnson J."/>
            <person name="Jones C.D."/>
            <person name="Jordan W.C."/>
            <person name="Karpen G.H."/>
            <person name="Kataoka E."/>
            <person name="Keightley P.D."/>
            <person name="Kheradpour P."/>
            <person name="Kirkness E.F."/>
            <person name="Koerich L.B."/>
            <person name="Kristiansen K."/>
            <person name="Kudrna D."/>
            <person name="Kulathinal R.J."/>
            <person name="Kumar S."/>
            <person name="Kwok R."/>
            <person name="Lander E."/>
            <person name="Langley C.H."/>
            <person name="Lapoint R."/>
            <person name="Lazzaro B.P."/>
            <person name="Lee S.J."/>
            <person name="Levesque L."/>
            <person name="Li R."/>
            <person name="Lin C.F."/>
            <person name="Lin M.F."/>
            <person name="Lindblad-Toh K."/>
            <person name="Llopart A."/>
            <person name="Long M."/>
            <person name="Low L."/>
            <person name="Lozovsky E."/>
            <person name="Lu J."/>
            <person name="Luo M."/>
            <person name="Machado C.A."/>
            <person name="Makalowski W."/>
            <person name="Marzo M."/>
            <person name="Matsuda M."/>
            <person name="Matzkin L."/>
            <person name="McAllister B."/>
            <person name="McBride C.S."/>
            <person name="McKernan B."/>
            <person name="McKernan K."/>
            <person name="Mendez-Lago M."/>
            <person name="Minx P."/>
            <person name="Mollenhauer M.U."/>
            <person name="Montooth K."/>
            <person name="Mount S.M."/>
            <person name="Mu X."/>
            <person name="Myers E."/>
            <person name="Negre B."/>
            <person name="Newfeld S."/>
            <person name="Nielsen R."/>
            <person name="Noor M.A."/>
            <person name="O'Grady P."/>
            <person name="Pachter L."/>
            <person name="Papaceit M."/>
            <person name="Parisi M.J."/>
            <person name="Parisi M."/>
            <person name="Parts L."/>
            <person name="Pedersen J.S."/>
            <person name="Pesole G."/>
            <person name="Phillippy A.M."/>
            <person name="Ponting C.P."/>
            <person name="Pop M."/>
            <person name="Porcelli D."/>
            <person name="Powell J.R."/>
            <person name="Prohaska S."/>
            <person name="Pruitt K."/>
            <person name="Puig M."/>
            <person name="Quesneville H."/>
            <person name="Ram K.R."/>
            <person name="Rand D."/>
            <person name="Rasmussen M.D."/>
            <person name="Reed L.K."/>
            <person name="Reenan R."/>
            <person name="Reily A."/>
            <person name="Remington K.A."/>
            <person name="Rieger T.T."/>
            <person name="Ritchie M.G."/>
            <person name="Robin C."/>
            <person name="Rogers Y.H."/>
            <person name="Rohde C."/>
            <person name="Rozas J."/>
            <person name="Rubenfield M.J."/>
            <person name="Ruiz A."/>
            <person name="Russo S."/>
            <person name="Salzberg S.L."/>
            <person name="Sanchez-Gracia A."/>
            <person name="Saranga D.J."/>
            <person name="Sato H."/>
            <person name="Schaeffer S.W."/>
            <person name="Schatz M.C."/>
            <person name="Schlenke T."/>
            <person name="Schwartz R."/>
            <person name="Segarra C."/>
            <person name="Singh R.S."/>
            <person name="Sirot L."/>
            <person name="Sirota M."/>
            <person name="Sisneros N.B."/>
            <person name="Smith C.D."/>
            <person name="Smith T.F."/>
            <person name="Spieth J."/>
            <person name="Stage D.E."/>
            <person name="Stark A."/>
            <person name="Stephan W."/>
            <person name="Strausberg R.L."/>
            <person name="Strempel S."/>
            <person name="Sturgill D."/>
            <person name="Sutton G."/>
            <person name="Sutton G.G."/>
            <person name="Tao W."/>
            <person name="Teichmann S."/>
            <person name="Tobari Y.N."/>
            <person name="Tomimura Y."/>
            <person name="Tsolas J.M."/>
            <person name="Valente V.L."/>
            <person name="Venter E."/>
            <person name="Venter J.C."/>
            <person name="Vicario S."/>
            <person name="Vieira F.G."/>
            <person name="Vilella A.J."/>
            <person name="Villasante A."/>
            <person name="Walenz B."/>
            <person name="Wang J."/>
            <person name="Wasserman M."/>
            <person name="Watts T."/>
            <person name="Wilson D."/>
            <person name="Wilson R.K."/>
            <person name="Wing R.A."/>
            <person name="Wolfner M.F."/>
            <person name="Wong A."/>
            <person name="Wong G.K."/>
            <person name="Wu C.I."/>
            <person name="Wu G."/>
            <person name="Yamamoto D."/>
            <person name="Yang H.P."/>
            <person name="Yang S.P."/>
            <person name="Yorke J.A."/>
            <person name="Yoshida K."/>
            <person name="Zdobnov E."/>
            <person name="Zhang P."/>
            <person name="Zhang Y."/>
            <person name="Zimin A.V."/>
            <person name="Baldwin J."/>
            <person name="Abdouelleil A."/>
            <person name="Abdulkadir J."/>
            <person name="Abebe A."/>
            <person name="Abera B."/>
            <person name="Abreu J."/>
            <person name="Acer S.C."/>
            <person name="Aftuck L."/>
            <person name="Alexander A."/>
            <person name="An P."/>
            <person name="Anderson E."/>
            <person name="Anderson S."/>
            <person name="Arachi H."/>
            <person name="Azer M."/>
            <person name="Bachantsang P."/>
            <person name="Barry A."/>
            <person name="Bayul T."/>
            <person name="Berlin A."/>
            <person name="Bessette D."/>
            <person name="Bloom T."/>
            <person name="Blye J."/>
            <person name="Boguslavskiy L."/>
            <person name="Bonnet C."/>
            <person name="Boukhgalter B."/>
            <person name="Bourzgui I."/>
            <person name="Brown A."/>
            <person name="Cahill P."/>
            <person name="Channer S."/>
            <person name="Cheshatsang Y."/>
            <person name="Chuda L."/>
            <person name="Citroen M."/>
            <person name="Collymore A."/>
            <person name="Cooke P."/>
            <person name="Costello M."/>
            <person name="D'Aco K."/>
            <person name="Daza R."/>
            <person name="De Haan G."/>
            <person name="DeGray S."/>
            <person name="DeMaso C."/>
            <person name="Dhargay N."/>
            <person name="Dooley K."/>
            <person name="Dooley E."/>
            <person name="Doricent M."/>
            <person name="Dorje P."/>
            <person name="Dorjee K."/>
            <person name="Dupes A."/>
            <person name="Elong R."/>
            <person name="Falk J."/>
            <person name="Farina A."/>
            <person name="Faro S."/>
            <person name="Ferguson D."/>
            <person name="Fisher S."/>
            <person name="Foley C.D."/>
            <person name="Franke A."/>
            <person name="Friedrich D."/>
            <person name="Gadbois L."/>
            <person name="Gearin G."/>
            <person name="Gearin C.R."/>
            <person name="Giannoukos G."/>
            <person name="Goode T."/>
            <person name="Graham J."/>
            <person name="Grandbois E."/>
            <person name="Grewal S."/>
            <person name="Gyaltsen K."/>
            <person name="Hafez N."/>
            <person name="Hagos B."/>
            <person name="Hall J."/>
            <person name="Henson C."/>
            <person name="Hollinger A."/>
            <person name="Honan T."/>
            <person name="Huard M.D."/>
            <person name="Hughes L."/>
            <person name="Hurhula B."/>
            <person name="Husby M.E."/>
            <person name="Kamat A."/>
            <person name="Kanga B."/>
            <person name="Kashin S."/>
            <person name="Khazanovich D."/>
            <person name="Kisner P."/>
            <person name="Lance K."/>
            <person name="Lara M."/>
            <person name="Lee W."/>
            <person name="Lennon N."/>
            <person name="Letendre F."/>
            <person name="LeVine R."/>
            <person name="Lipovsky A."/>
            <person name="Liu X."/>
            <person name="Liu J."/>
            <person name="Liu S."/>
            <person name="Lokyitsang T."/>
            <person name="Lokyitsang Y."/>
            <person name="Lubonja R."/>
            <person name="Lui A."/>
            <person name="MacDonald P."/>
            <person name="Magnisalis V."/>
            <person name="Maru K."/>
            <person name="Matthews C."/>
            <person name="McCusker W."/>
            <person name="McDonough S."/>
            <person name="Mehta T."/>
            <person name="Meldrim J."/>
            <person name="Meneus L."/>
            <person name="Mihai O."/>
            <person name="Mihalev A."/>
            <person name="Mihova T."/>
            <person name="Mittelman R."/>
            <person name="Mlenga V."/>
            <person name="Montmayeur A."/>
            <person name="Mulrain L."/>
            <person name="Navidi A."/>
            <person name="Naylor J."/>
            <person name="Negash T."/>
            <person name="Nguyen T."/>
            <person name="Nguyen N."/>
            <person name="Nicol R."/>
            <person name="Norbu C."/>
            <person name="Norbu N."/>
            <person name="Novod N."/>
            <person name="O'Neill B."/>
            <person name="Osman S."/>
            <person name="Markiewicz E."/>
            <person name="Oyono O.L."/>
            <person name="Patti C."/>
            <person name="Phunkhang P."/>
            <person name="Pierre F."/>
            <person name="Priest M."/>
            <person name="Raghuraman S."/>
            <person name="Rege F."/>
            <person name="Reyes R."/>
            <person name="Rise C."/>
            <person name="Rogov P."/>
            <person name="Ross K."/>
            <person name="Ryan E."/>
            <person name="Settipalli S."/>
            <person name="Shea T."/>
            <person name="Sherpa N."/>
            <person name="Shi L."/>
            <person name="Shih D."/>
            <person name="Sparrow T."/>
            <person name="Spaulding J."/>
            <person name="Stalker J."/>
            <person name="Stange-Thomann N."/>
            <person name="Stavropoulos S."/>
            <person name="Stone C."/>
            <person name="Strader C."/>
            <person name="Tesfaye S."/>
            <person name="Thomson T."/>
            <person name="Thoulutsang Y."/>
            <person name="Thoulutsang D."/>
            <person name="Topham K."/>
            <person name="Topping I."/>
            <person name="Tsamla T."/>
            <person name="Vassiliev H."/>
            <person name="Vo A."/>
            <person name="Wangchuk T."/>
            <person name="Wangdi T."/>
            <person name="Weiand M."/>
            <person name="Wilkinson J."/>
            <person name="Wilson A."/>
            <person name="Yadav S."/>
            <person name="Young G."/>
            <person name="Yu Q."/>
            <person name="Zembek L."/>
            <person name="Zhong D."/>
            <person name="Zimmer A."/>
            <person name="Zwirko Z."/>
            <person name="Jaffe D.B."/>
            <person name="Alvarez P."/>
            <person name="Brockman W."/>
            <person name="Butler J."/>
            <person name="Chin C."/>
            <person name="Gnerre S."/>
            <person name="Grabherr M."/>
            <person name="Kleber M."/>
            <person name="Mauceli E."/>
            <person name="MacCallum I."/>
        </authorList>
    </citation>
    <scope>NUCLEOTIDE SEQUENCE [LARGE SCALE GENOMIC DNA]</scope>
    <source>
        <strain evidence="3">Tucson 14024-0371.13</strain>
    </source>
</reference>
<dbReference type="InterPro" id="IPR049352">
    <property type="entry name" value="Rost"/>
</dbReference>
<feature type="transmembrane region" description="Helical" evidence="1">
    <location>
        <begin position="120"/>
        <end position="143"/>
    </location>
</feature>
<keyword evidence="1" id="KW-0812">Transmembrane</keyword>